<keyword evidence="1" id="KW-0812">Transmembrane</keyword>
<evidence type="ECO:0000313" key="3">
    <source>
        <dbReference type="Proteomes" id="UP001176891"/>
    </source>
</evidence>
<feature type="transmembrane region" description="Helical" evidence="1">
    <location>
        <begin position="43"/>
        <end position="63"/>
    </location>
</feature>
<keyword evidence="1" id="KW-0472">Membrane</keyword>
<protein>
    <submittedName>
        <fullName evidence="2">DUF6095 family protein</fullName>
    </submittedName>
</protein>
<accession>A0ABT8X4P7</accession>
<name>A0ABT8X4P7_9FLAO</name>
<dbReference type="InterPro" id="IPR046077">
    <property type="entry name" value="DUF6095"/>
</dbReference>
<dbReference type="Proteomes" id="UP001176891">
    <property type="component" value="Unassembled WGS sequence"/>
</dbReference>
<dbReference type="RefSeq" id="WP_303283177.1">
    <property type="nucleotide sequence ID" value="NZ_BAABCZ010000004.1"/>
</dbReference>
<dbReference type="Pfam" id="PF19589">
    <property type="entry name" value="DUF6095"/>
    <property type="match status" value="1"/>
</dbReference>
<proteinExistence type="predicted"/>
<evidence type="ECO:0000313" key="2">
    <source>
        <dbReference type="EMBL" id="MDO5988555.1"/>
    </source>
</evidence>
<feature type="transmembrane region" description="Helical" evidence="1">
    <location>
        <begin position="20"/>
        <end position="37"/>
    </location>
</feature>
<evidence type="ECO:0000256" key="1">
    <source>
        <dbReference type="SAM" id="Phobius"/>
    </source>
</evidence>
<keyword evidence="1" id="KW-1133">Transmembrane helix</keyword>
<sequence length="78" mass="8623">METKRTNKDILVKGLKTMGASLAAMFLGPILLHIAFSNQEKPLYIPILIVAIIICALAVYLAFKGLNTILDSMFKKQD</sequence>
<keyword evidence="3" id="KW-1185">Reference proteome</keyword>
<comment type="caution">
    <text evidence="2">The sequence shown here is derived from an EMBL/GenBank/DDBJ whole genome shotgun (WGS) entry which is preliminary data.</text>
</comment>
<gene>
    <name evidence="2" type="ORF">Q4Q39_14180</name>
</gene>
<organism evidence="2 3">
    <name type="scientific">Flavivirga amylovorans</name>
    <dbReference type="NCBI Taxonomy" id="870486"/>
    <lineage>
        <taxon>Bacteria</taxon>
        <taxon>Pseudomonadati</taxon>
        <taxon>Bacteroidota</taxon>
        <taxon>Flavobacteriia</taxon>
        <taxon>Flavobacteriales</taxon>
        <taxon>Flavobacteriaceae</taxon>
        <taxon>Flavivirga</taxon>
    </lineage>
</organism>
<dbReference type="EMBL" id="JAUOEM010000005">
    <property type="protein sequence ID" value="MDO5988555.1"/>
    <property type="molecule type" value="Genomic_DNA"/>
</dbReference>
<reference evidence="2" key="1">
    <citation type="submission" date="2023-07" db="EMBL/GenBank/DDBJ databases">
        <title>Two novel species in the genus Flavivirga.</title>
        <authorList>
            <person name="Kwon K."/>
        </authorList>
    </citation>
    <scope>NUCLEOTIDE SEQUENCE</scope>
    <source>
        <strain evidence="2">KACC 14157</strain>
    </source>
</reference>